<protein>
    <submittedName>
        <fullName evidence="9">Quaternary ammonium compound-resistance protein SugE</fullName>
    </submittedName>
</protein>
<evidence type="ECO:0000313" key="9">
    <source>
        <dbReference type="EMBL" id="NYE10277.1"/>
    </source>
</evidence>
<gene>
    <name evidence="9" type="ORF">BJ999_000573</name>
</gene>
<comment type="caution">
    <text evidence="9">The sequence shown here is derived from an EMBL/GenBank/DDBJ whole genome shotgun (WGS) entry which is preliminary data.</text>
</comment>
<feature type="transmembrane region" description="Helical" evidence="8">
    <location>
        <begin position="44"/>
        <end position="65"/>
    </location>
</feature>
<evidence type="ECO:0000256" key="1">
    <source>
        <dbReference type="ARBA" id="ARBA00004651"/>
    </source>
</evidence>
<dbReference type="InterPro" id="IPR045324">
    <property type="entry name" value="Small_multidrug_res"/>
</dbReference>
<sequence>MTVLVSFSGSATMAWILVIVAGLFEVAMALCLKASKGFTQPLESAGFLVFAVASFGLLTVALKHLEVGTAYAVWVGIGAVGTATLGMLVMGDEVSATRIVALALIVLGVVGLNLAGGGH</sequence>
<feature type="transmembrane region" description="Helical" evidence="8">
    <location>
        <begin position="71"/>
        <end position="89"/>
    </location>
</feature>
<proteinExistence type="inferred from homology"/>
<dbReference type="FunFam" id="1.10.3730.20:FF:000001">
    <property type="entry name" value="Quaternary ammonium compound resistance transporter SugE"/>
    <property type="match status" value="1"/>
</dbReference>
<dbReference type="AlphaFoldDB" id="A0A7Y9G5G2"/>
<dbReference type="Pfam" id="PF00893">
    <property type="entry name" value="Multi_Drug_Res"/>
    <property type="match status" value="1"/>
</dbReference>
<accession>A0A7Y9G5G2</accession>
<dbReference type="PANTHER" id="PTHR30561:SF21">
    <property type="entry name" value="MOLECULAR CHAPERONE"/>
    <property type="match status" value="1"/>
</dbReference>
<dbReference type="InterPro" id="IPR037185">
    <property type="entry name" value="EmrE-like"/>
</dbReference>
<dbReference type="Proteomes" id="UP000591272">
    <property type="component" value="Unassembled WGS sequence"/>
</dbReference>
<dbReference type="SUPFAM" id="SSF103481">
    <property type="entry name" value="Multidrug resistance efflux transporter EmrE"/>
    <property type="match status" value="1"/>
</dbReference>
<evidence type="ECO:0000256" key="5">
    <source>
        <dbReference type="ARBA" id="ARBA00022989"/>
    </source>
</evidence>
<dbReference type="GO" id="GO:0022857">
    <property type="term" value="F:transmembrane transporter activity"/>
    <property type="evidence" value="ECO:0007669"/>
    <property type="project" value="InterPro"/>
</dbReference>
<evidence type="ECO:0000256" key="2">
    <source>
        <dbReference type="ARBA" id="ARBA00022448"/>
    </source>
</evidence>
<comment type="similarity">
    <text evidence="7">Belongs to the drug/metabolite transporter (DMT) superfamily. Small multidrug resistance (SMR) (TC 2.A.7.1) family.</text>
</comment>
<evidence type="ECO:0000256" key="8">
    <source>
        <dbReference type="SAM" id="Phobius"/>
    </source>
</evidence>
<name>A0A7Y9G5G2_9ACTN</name>
<organism evidence="9 10">
    <name type="scientific">Actinomadura citrea</name>
    <dbReference type="NCBI Taxonomy" id="46158"/>
    <lineage>
        <taxon>Bacteria</taxon>
        <taxon>Bacillati</taxon>
        <taxon>Actinomycetota</taxon>
        <taxon>Actinomycetes</taxon>
        <taxon>Streptosporangiales</taxon>
        <taxon>Thermomonosporaceae</taxon>
        <taxon>Actinomadura</taxon>
    </lineage>
</organism>
<feature type="transmembrane region" description="Helical" evidence="8">
    <location>
        <begin position="96"/>
        <end position="116"/>
    </location>
</feature>
<evidence type="ECO:0000256" key="4">
    <source>
        <dbReference type="ARBA" id="ARBA00022692"/>
    </source>
</evidence>
<keyword evidence="5 8" id="KW-1133">Transmembrane helix</keyword>
<dbReference type="InterPro" id="IPR000390">
    <property type="entry name" value="Small_drug/metabolite_transptr"/>
</dbReference>
<keyword evidence="4 7" id="KW-0812">Transmembrane</keyword>
<dbReference type="Gene3D" id="1.10.3730.20">
    <property type="match status" value="1"/>
</dbReference>
<feature type="transmembrane region" description="Helical" evidence="8">
    <location>
        <begin position="12"/>
        <end position="32"/>
    </location>
</feature>
<dbReference type="GO" id="GO:0005886">
    <property type="term" value="C:plasma membrane"/>
    <property type="evidence" value="ECO:0007669"/>
    <property type="project" value="UniProtKB-SubCell"/>
</dbReference>
<keyword evidence="2" id="KW-0813">Transport</keyword>
<comment type="subcellular location">
    <subcellularLocation>
        <location evidence="1 7">Cell membrane</location>
        <topology evidence="1 7">Multi-pass membrane protein</topology>
    </subcellularLocation>
</comment>
<keyword evidence="6 8" id="KW-0472">Membrane</keyword>
<evidence type="ECO:0000256" key="6">
    <source>
        <dbReference type="ARBA" id="ARBA00023136"/>
    </source>
</evidence>
<dbReference type="EMBL" id="JACCBT010000001">
    <property type="protein sequence ID" value="NYE10277.1"/>
    <property type="molecule type" value="Genomic_DNA"/>
</dbReference>
<reference evidence="9 10" key="1">
    <citation type="submission" date="2020-07" db="EMBL/GenBank/DDBJ databases">
        <title>Sequencing the genomes of 1000 actinobacteria strains.</title>
        <authorList>
            <person name="Klenk H.-P."/>
        </authorList>
    </citation>
    <scope>NUCLEOTIDE SEQUENCE [LARGE SCALE GENOMIC DNA]</scope>
    <source>
        <strain evidence="9 10">DSM 43461</strain>
    </source>
</reference>
<evidence type="ECO:0000256" key="3">
    <source>
        <dbReference type="ARBA" id="ARBA00022475"/>
    </source>
</evidence>
<dbReference type="PANTHER" id="PTHR30561">
    <property type="entry name" value="SMR FAMILY PROTON-DEPENDENT DRUG EFFLUX TRANSPORTER SUGE"/>
    <property type="match status" value="1"/>
</dbReference>
<keyword evidence="10" id="KW-1185">Reference proteome</keyword>
<keyword evidence="3" id="KW-1003">Cell membrane</keyword>
<evidence type="ECO:0000313" key="10">
    <source>
        <dbReference type="Proteomes" id="UP000591272"/>
    </source>
</evidence>
<evidence type="ECO:0000256" key="7">
    <source>
        <dbReference type="RuleBase" id="RU003942"/>
    </source>
</evidence>